<dbReference type="OMA" id="KNEWPIS"/>
<protein>
    <submittedName>
        <fullName evidence="2">ATP synthase mitochondrial F1 complex assembly factor 1</fullName>
    </submittedName>
</protein>
<dbReference type="WBParaSite" id="HCON_00135280-00001">
    <property type="protein sequence ID" value="HCON_00135280-00001"/>
    <property type="gene ID" value="HCON_00135280"/>
</dbReference>
<evidence type="ECO:0000313" key="1">
    <source>
        <dbReference type="Proteomes" id="UP000025227"/>
    </source>
</evidence>
<evidence type="ECO:0000313" key="2">
    <source>
        <dbReference type="WBParaSite" id="HCON_00135280-00001"/>
    </source>
</evidence>
<reference evidence="2" key="1">
    <citation type="submission" date="2020-12" db="UniProtKB">
        <authorList>
            <consortium name="WormBaseParasite"/>
        </authorList>
    </citation>
    <scope>IDENTIFICATION</scope>
    <source>
        <strain evidence="2">MHco3</strain>
    </source>
</reference>
<organism evidence="1 2">
    <name type="scientific">Haemonchus contortus</name>
    <name type="common">Barber pole worm</name>
    <dbReference type="NCBI Taxonomy" id="6289"/>
    <lineage>
        <taxon>Eukaryota</taxon>
        <taxon>Metazoa</taxon>
        <taxon>Ecdysozoa</taxon>
        <taxon>Nematoda</taxon>
        <taxon>Chromadorea</taxon>
        <taxon>Rhabditida</taxon>
        <taxon>Rhabditina</taxon>
        <taxon>Rhabditomorpha</taxon>
        <taxon>Strongyloidea</taxon>
        <taxon>Trichostrongylidae</taxon>
        <taxon>Haemonchus</taxon>
    </lineage>
</organism>
<dbReference type="AlphaFoldDB" id="A0A7I4YQZ0"/>
<dbReference type="Proteomes" id="UP000025227">
    <property type="component" value="Unplaced"/>
</dbReference>
<proteinExistence type="predicted"/>
<keyword evidence="1" id="KW-1185">Reference proteome</keyword>
<sequence length="385" mass="43692">MLPLRLMVRRMTHLASRFTGRGDVHVVDPSVDLRYIFEDTEKLRRSLEERRSNVSISEVKEKYDSWWSKYQAWKETDGLSKEALTSAKKAMRDEQAGLLAALALPNFVHEVGNTEKQMLKKTNHLQYLTQKGHMHVDNEIGVVHLEGYPVLLQNNLKLQFLDMYSHAILVSPSCFARAAVLEGVNVPLQDFLQFTDGSENFPSTFLVGHSLFSLVSLFIRAQFLEAKNQWPITLHSAGASYHAKKKVVDLAHARQRLKHCVLCLALNEEQMDEFISESATKAAALLDEGLLLDVKARVVLGKELRNYESQAIVVEDNGLELARISRIGDYISRRLNIKADSDSFVHMVYVETDIDRVLARLIDGLCEGKDVPKSLRDYVRAEDLV</sequence>
<dbReference type="Gene3D" id="3.30.930.10">
    <property type="entry name" value="Bira Bifunctional Protein, Domain 2"/>
    <property type="match status" value="1"/>
</dbReference>
<accession>A0A7I4YQZ0</accession>
<dbReference type="InterPro" id="IPR045864">
    <property type="entry name" value="aa-tRNA-synth_II/BPL/LPL"/>
</dbReference>
<name>A0A7I4YQZ0_HAECO</name>
<dbReference type="OrthoDB" id="24683at2759"/>